<organism evidence="2 3">
    <name type="scientific">Cnephaeus nilssonii</name>
    <name type="common">Northern bat</name>
    <name type="synonym">Eptesicus nilssonii</name>
    <dbReference type="NCBI Taxonomy" id="3371016"/>
    <lineage>
        <taxon>Eukaryota</taxon>
        <taxon>Metazoa</taxon>
        <taxon>Chordata</taxon>
        <taxon>Craniata</taxon>
        <taxon>Vertebrata</taxon>
        <taxon>Euteleostomi</taxon>
        <taxon>Mammalia</taxon>
        <taxon>Eutheria</taxon>
        <taxon>Laurasiatheria</taxon>
        <taxon>Chiroptera</taxon>
        <taxon>Yangochiroptera</taxon>
        <taxon>Vespertilionidae</taxon>
        <taxon>Cnephaeus</taxon>
    </lineage>
</organism>
<dbReference type="Proteomes" id="UP001177744">
    <property type="component" value="Unassembled WGS sequence"/>
</dbReference>
<dbReference type="EMBL" id="JAULJE010000002">
    <property type="protein sequence ID" value="KAK1346055.1"/>
    <property type="molecule type" value="Genomic_DNA"/>
</dbReference>
<feature type="region of interest" description="Disordered" evidence="1">
    <location>
        <begin position="177"/>
        <end position="202"/>
    </location>
</feature>
<feature type="region of interest" description="Disordered" evidence="1">
    <location>
        <begin position="105"/>
        <end position="139"/>
    </location>
</feature>
<reference evidence="2" key="1">
    <citation type="submission" date="2023-06" db="EMBL/GenBank/DDBJ databases">
        <title>Reference genome for the Northern bat (Eptesicus nilssonii), a most northern bat species.</title>
        <authorList>
            <person name="Laine V.N."/>
            <person name="Pulliainen A.T."/>
            <person name="Lilley T.M."/>
        </authorList>
    </citation>
    <scope>NUCLEOTIDE SEQUENCE</scope>
    <source>
        <strain evidence="2">BLF_Eptnil</strain>
        <tissue evidence="2">Kidney</tissue>
    </source>
</reference>
<evidence type="ECO:0000313" key="3">
    <source>
        <dbReference type="Proteomes" id="UP001177744"/>
    </source>
</evidence>
<dbReference type="AlphaFoldDB" id="A0AA40IBK8"/>
<accession>A0AA40IBK8</accession>
<dbReference type="SUPFAM" id="SSF47353">
    <property type="entry name" value="Retrovirus capsid dimerization domain-like"/>
    <property type="match status" value="1"/>
</dbReference>
<evidence type="ECO:0000313" key="2">
    <source>
        <dbReference type="EMBL" id="KAK1346055.1"/>
    </source>
</evidence>
<proteinExistence type="predicted"/>
<sequence>MAREIGAGVYALLEILVEVNPKTVLMVFACLMVKGVKRARRTLGCAGKAKVAPNAVLSSAQVALNADLSKEQRSQFGCQSITCITTMDPEKLLVPSFKRLKVAPMTESCPDDSKVEKEDDEGYARNEPERHNKDKMISHPGLEQFMLSRHRSNRASLEEKWESSGRDLEAFMKDLSDESMKPLACSTTTDRDRKPSFLRTCP</sequence>
<comment type="caution">
    <text evidence="2">The sequence shown here is derived from an EMBL/GenBank/DDBJ whole genome shotgun (WGS) entry which is preliminary data.</text>
</comment>
<gene>
    <name evidence="2" type="ORF">QTO34_008524</name>
</gene>
<protein>
    <submittedName>
        <fullName evidence="2">Uncharacterized protein</fullName>
    </submittedName>
</protein>
<name>A0AA40IBK8_CNENI</name>
<feature type="compositionally biased region" description="Basic and acidic residues" evidence="1">
    <location>
        <begin position="111"/>
        <end position="137"/>
    </location>
</feature>
<evidence type="ECO:0000256" key="1">
    <source>
        <dbReference type="SAM" id="MobiDB-lite"/>
    </source>
</evidence>
<keyword evidence="3" id="KW-1185">Reference proteome</keyword>